<dbReference type="SUPFAM" id="SSF53335">
    <property type="entry name" value="S-adenosyl-L-methionine-dependent methyltransferases"/>
    <property type="match status" value="1"/>
</dbReference>
<reference evidence="4" key="1">
    <citation type="submission" date="2016-05" db="EMBL/GenBank/DDBJ databases">
        <authorList>
            <person name="Naeem Raeece"/>
        </authorList>
    </citation>
    <scope>NUCLEOTIDE SEQUENCE [LARGE SCALE GENOMIC DNA]</scope>
</reference>
<organism evidence="3 4">
    <name type="scientific">Plasmodium ovale curtisi</name>
    <dbReference type="NCBI Taxonomy" id="864141"/>
    <lineage>
        <taxon>Eukaryota</taxon>
        <taxon>Sar</taxon>
        <taxon>Alveolata</taxon>
        <taxon>Apicomplexa</taxon>
        <taxon>Aconoidasida</taxon>
        <taxon>Haemosporida</taxon>
        <taxon>Plasmodiidae</taxon>
        <taxon>Plasmodium</taxon>
        <taxon>Plasmodium (Plasmodium)</taxon>
    </lineage>
</organism>
<dbReference type="Gene3D" id="3.40.50.150">
    <property type="entry name" value="Vaccinia Virus protein VP39"/>
    <property type="match status" value="1"/>
</dbReference>
<dbReference type="InterPro" id="IPR029063">
    <property type="entry name" value="SAM-dependent_MTases_sf"/>
</dbReference>
<dbReference type="PANTHER" id="PTHR13369:SF0">
    <property type="entry name" value="GLUTATHIONE S-TRANSFERASE C-TERMINAL DOMAIN-CONTAINING PROTEIN"/>
    <property type="match status" value="1"/>
</dbReference>
<evidence type="ECO:0000259" key="2">
    <source>
        <dbReference type="Pfam" id="PF13679"/>
    </source>
</evidence>
<dbReference type="Proteomes" id="UP000078546">
    <property type="component" value="Unassembled WGS sequence"/>
</dbReference>
<feature type="region of interest" description="Disordered" evidence="1">
    <location>
        <begin position="799"/>
        <end position="835"/>
    </location>
</feature>
<dbReference type="EMBL" id="FLQV01000419">
    <property type="protein sequence ID" value="SBS92295.1"/>
    <property type="molecule type" value="Genomic_DNA"/>
</dbReference>
<feature type="domain" description="Methyltransferase" evidence="2">
    <location>
        <begin position="622"/>
        <end position="726"/>
    </location>
</feature>
<evidence type="ECO:0000313" key="3">
    <source>
        <dbReference type="EMBL" id="SBS92295.1"/>
    </source>
</evidence>
<protein>
    <recommendedName>
        <fullName evidence="2">Methyltransferase domain-containing protein</fullName>
    </recommendedName>
</protein>
<dbReference type="GO" id="GO:0005737">
    <property type="term" value="C:cytoplasm"/>
    <property type="evidence" value="ECO:0007669"/>
    <property type="project" value="TreeGrafter"/>
</dbReference>
<dbReference type="Pfam" id="PF13679">
    <property type="entry name" value="Methyltransf_32"/>
    <property type="match status" value="1"/>
</dbReference>
<evidence type="ECO:0000313" key="4">
    <source>
        <dbReference type="Proteomes" id="UP000078546"/>
    </source>
</evidence>
<feature type="compositionally biased region" description="Polar residues" evidence="1">
    <location>
        <begin position="820"/>
        <end position="829"/>
    </location>
</feature>
<name>A0A1A8WKC1_PLAOA</name>
<accession>A0A1A8WKC1</accession>
<evidence type="ECO:0000256" key="1">
    <source>
        <dbReference type="SAM" id="MobiDB-lite"/>
    </source>
</evidence>
<dbReference type="PANTHER" id="PTHR13369">
    <property type="match status" value="1"/>
</dbReference>
<sequence length="977" mass="114859">MMYENNCTVDVIESEISIYDEKKAKFETLCKFSNIPNYNFGNFVHLICKIKNVRKHGKLLFFCDAFSEGTKCENEFFIFYKIHCLRNVLCGEHYADRSNERNNELCGDKCDGSKKNEDIHVIRNIFSERDTMTNRSIQLVISKDFYVNEEKFFLYEKFLLSRAQKNYQFPMEELLWDRSVQYSINLSKQFYNNVKENNACCDKLNELQYEANKKEKTIPLLLLNEYVKHEIVGKIIKTDSLLYIIGFPTLTNTNERSILVFSSYLLQVNYEYFNISELLRLFENRHFSMLTLCRSLKVKKEYILNIYKEEEKKKKFLLNIVYKNKDYNSICNQKMNNFEIFIIKVIDVIPKLFEINASEFGNSVDKEEDIEREKILLTDFNINIFNHQVSVECATEENTVGGRKRKKKKKKKKDMASYMNDKKVPQIQWMINHIKKMFNEMEKGKSNGPTTLHYEDIILCTTHLINKYIESNSTLFENYLQFFKFFIEKNDKLVSIENIKRVKNNIEMYTIKHGNIFENSKWNDIQFYNMVDFYMGNNTKSFDNPNENCKKYDEEKLTNSYYTSGVYQENSLHVKGHNCDKRDVRNGMIFNGWSGENENCSNELLLYESSKNTPEDIWKYDYCILDVGGGKGDLGIYISQAFKNVLVIILDINVSSLFSCFIKIYANKIRNVLIIHESILNFDFKKYKIDLIVGLHCCGGLTDYTLKKCIVEKIPFLICTCCYTKYKELRKYIFDFKNSMIINEMNSYIYNNSYYSCTNHVQCGDPEQNYSTDSKNGFIIDPANCSNNDYEVPVDANRFYDDNRNESNSSVISKEERANSGENGVTQHSRNLRSDGKIQVEGVKNAYSEHNLVNNTVKNEVIDSNVQHGSNVRHNSNDCNEHNDCKEKYDKYGKKIMRRTVPNIYSFVNLLSKLCESENATISFKCMHFYNNLRFHILQKLFNANKKLEEMENLNLSLHSFPIAFSPKNIVLKGYFS</sequence>
<dbReference type="InterPro" id="IPR025714">
    <property type="entry name" value="Methyltranfer_dom"/>
</dbReference>
<gene>
    <name evidence="3" type="ORF">POVCU1_022430</name>
</gene>
<proteinExistence type="predicted"/>
<dbReference type="AlphaFoldDB" id="A0A1A8WKC1"/>